<evidence type="ECO:0000259" key="2">
    <source>
        <dbReference type="Pfam" id="PF23247"/>
    </source>
</evidence>
<sequence length="1088" mass="123702">MREVSLSRGQVTDVASAREEIIFNLIHRNLINNNSNIIYFDGWSGFGTTAVLRSIAQILPSMKSPPPKLCFRRMIYIDCSTCTSKRMMQRKIAEELKLDPKAMGMFEEQDEEDDFNGLDHGTRDVIRSVAAVIDKTLRESTFMMIFINGGDDELDLRRFGIPEYHDCVIIWTFSRRFMSMSHPDKISKKLRYTDVFIYCPIDANYLSSSQFVALFHEEAAGIVARYPCMRGMDPTTVVDCWLYGLLLYYSFRSTSGFAWPAHAPNYWICDGIIQGDRVHEISNEISNALHPQISFERDAYVLDGVFSNLKKDPKTPFLVVKDDDDIYKKRPCRWLSVTLRNKKVQDDMQTILAGASSIFLAFETKDSPRGLPNGFFKQCSNLGVLILSCCAFSFISPPFVHCHTLRFLGLDKCTDDNTIELQGRVCTTKWAFLKSLWVIDLYYTDWVEILSEEKTELMANLMELNIEGVRWLRRTSNHQLQKRLPNLRRLRIIRSTYDEAATAEKTSSSGIGDPFLMECNTSLEILDLSSSNRLMGRNLAARISKAIHLQVLILDGCDGLEDVMLSNNFSLRSVSLDGYGPASSHRASTVELPPEMSRPKRPPADASTGKISIVSLQRCGRLNNLFLRGLPNLVELDLSGCAIKVLDFETMVVDVPRLKRLFLLGCKRLRAIRWGSYYEQNRTLELLCIDTRPTRKELGCGRPSLGTLPTSFGLRVHAITGDARLVRSLCGPIRYASGGVYFISITSSTACSGAVVQPEATSSNMMETTDQHHHVAAGMYDDIFTEVGYGMAPMQAFPQPPTGQLNRHIEIGYGSHAVQSEVDVYYSAYDNLARLMTEYTQSLHVHDVLNCTNIMPSAVHYWNSLCWCRVERCPKLHAVFPPGTEDPLGKLEIIWASDLLMARCIWSQGRLKILWARRFKSLQHLHLRCCPSLQFALAMGDRPSFPNLETLHIIHCGDLRHIFVPWDEQNQHTSVQFPKLTTIHLHDLPALQQICKDATALAPALETIKIRACWSLRRLPALKGRELDMKKPTVEIEKDVWDALEWDEVEAGHHPSHYDVPVHSRYYKRRLLRRTVLRYVKPFGLCIC</sequence>
<dbReference type="Pfam" id="PF23247">
    <property type="entry name" value="LRR_RPS2"/>
    <property type="match status" value="1"/>
</dbReference>
<evidence type="ECO:0000313" key="3">
    <source>
        <dbReference type="EMBL" id="CAL5004531.1"/>
    </source>
</evidence>
<accession>A0ABC9BMP7</accession>
<feature type="region of interest" description="Disordered" evidence="1">
    <location>
        <begin position="585"/>
        <end position="606"/>
    </location>
</feature>
<reference evidence="4" key="1">
    <citation type="submission" date="2024-06" db="EMBL/GenBank/DDBJ databases">
        <authorList>
            <person name="Ryan C."/>
        </authorList>
    </citation>
    <scope>NUCLEOTIDE SEQUENCE [LARGE SCALE GENOMIC DNA]</scope>
</reference>
<dbReference type="PANTHER" id="PTHR33463">
    <property type="entry name" value="NB-ARC DOMAIN-CONTAINING PROTEIN-RELATED"/>
    <property type="match status" value="1"/>
</dbReference>
<protein>
    <recommendedName>
        <fullName evidence="2">Disease resistance protein At4g27190-like leucine-rich repeats domain-containing protein</fullName>
    </recommendedName>
</protein>
<organism evidence="3 4">
    <name type="scientific">Urochloa decumbens</name>
    <dbReference type="NCBI Taxonomy" id="240449"/>
    <lineage>
        <taxon>Eukaryota</taxon>
        <taxon>Viridiplantae</taxon>
        <taxon>Streptophyta</taxon>
        <taxon>Embryophyta</taxon>
        <taxon>Tracheophyta</taxon>
        <taxon>Spermatophyta</taxon>
        <taxon>Magnoliopsida</taxon>
        <taxon>Liliopsida</taxon>
        <taxon>Poales</taxon>
        <taxon>Poaceae</taxon>
        <taxon>PACMAD clade</taxon>
        <taxon>Panicoideae</taxon>
        <taxon>Panicodae</taxon>
        <taxon>Paniceae</taxon>
        <taxon>Melinidinae</taxon>
        <taxon>Urochloa</taxon>
    </lineage>
</organism>
<dbReference type="InterPro" id="IPR032675">
    <property type="entry name" value="LRR_dom_sf"/>
</dbReference>
<dbReference type="SUPFAM" id="SSF52058">
    <property type="entry name" value="L domain-like"/>
    <property type="match status" value="1"/>
</dbReference>
<keyword evidence="4" id="KW-1185">Reference proteome</keyword>
<dbReference type="InterPro" id="IPR050905">
    <property type="entry name" value="Plant_NBS-LRR"/>
</dbReference>
<name>A0ABC9BMP7_9POAL</name>
<dbReference type="EMBL" id="OZ075136">
    <property type="protein sequence ID" value="CAL5004531.1"/>
    <property type="molecule type" value="Genomic_DNA"/>
</dbReference>
<feature type="domain" description="Disease resistance protein At4g27190-like leucine-rich repeats" evidence="2">
    <location>
        <begin position="917"/>
        <end position="1019"/>
    </location>
</feature>
<evidence type="ECO:0000313" key="4">
    <source>
        <dbReference type="Proteomes" id="UP001497457"/>
    </source>
</evidence>
<dbReference type="Gene3D" id="3.40.50.300">
    <property type="entry name" value="P-loop containing nucleotide triphosphate hydrolases"/>
    <property type="match status" value="1"/>
</dbReference>
<reference evidence="3 4" key="2">
    <citation type="submission" date="2024-10" db="EMBL/GenBank/DDBJ databases">
        <authorList>
            <person name="Ryan C."/>
        </authorList>
    </citation>
    <scope>NUCLEOTIDE SEQUENCE [LARGE SCALE GENOMIC DNA]</scope>
</reference>
<dbReference type="InterPro" id="IPR057135">
    <property type="entry name" value="At4g27190-like_LRR"/>
</dbReference>
<gene>
    <name evidence="3" type="ORF">URODEC1_LOCUS66945</name>
</gene>
<dbReference type="AlphaFoldDB" id="A0ABC9BMP7"/>
<proteinExistence type="predicted"/>
<dbReference type="Proteomes" id="UP001497457">
    <property type="component" value="Chromosome 26rd"/>
</dbReference>
<evidence type="ECO:0000256" key="1">
    <source>
        <dbReference type="SAM" id="MobiDB-lite"/>
    </source>
</evidence>
<dbReference type="InterPro" id="IPR027417">
    <property type="entry name" value="P-loop_NTPase"/>
</dbReference>
<dbReference type="PANTHER" id="PTHR33463:SF194">
    <property type="entry name" value="OS04G0431700 PROTEIN"/>
    <property type="match status" value="1"/>
</dbReference>
<dbReference type="Gene3D" id="3.80.10.10">
    <property type="entry name" value="Ribonuclease Inhibitor"/>
    <property type="match status" value="3"/>
</dbReference>